<dbReference type="GO" id="GO:0005737">
    <property type="term" value="C:cytoplasm"/>
    <property type="evidence" value="ECO:0007669"/>
    <property type="project" value="TreeGrafter"/>
</dbReference>
<dbReference type="InterPro" id="IPR058750">
    <property type="entry name" value="TPR_Epg5"/>
</dbReference>
<dbReference type="GO" id="GO:0097352">
    <property type="term" value="P:autophagosome maturation"/>
    <property type="evidence" value="ECO:0007669"/>
    <property type="project" value="TreeGrafter"/>
</dbReference>
<comment type="similarity">
    <text evidence="1">Belongs to the EPG5 family.</text>
</comment>
<organism evidence="5 6">
    <name type="scientific">Rhizopus delemar (strain RA 99-880 / ATCC MYA-4621 / FGSC 9543 / NRRL 43880)</name>
    <name type="common">Mucormycosis agent</name>
    <name type="synonym">Rhizopus arrhizus var. delemar</name>
    <dbReference type="NCBI Taxonomy" id="246409"/>
    <lineage>
        <taxon>Eukaryota</taxon>
        <taxon>Fungi</taxon>
        <taxon>Fungi incertae sedis</taxon>
        <taxon>Mucoromycota</taxon>
        <taxon>Mucoromycotina</taxon>
        <taxon>Mucoromycetes</taxon>
        <taxon>Mucorales</taxon>
        <taxon>Mucorineae</taxon>
        <taxon>Rhizopodaceae</taxon>
        <taxon>Rhizopus</taxon>
    </lineage>
</organism>
<feature type="region of interest" description="Disordered" evidence="3">
    <location>
        <begin position="912"/>
        <end position="953"/>
    </location>
</feature>
<accession>I1BH35</accession>
<dbReference type="VEuPathDB" id="FungiDB:RO3G_00219"/>
<evidence type="ECO:0000256" key="2">
    <source>
        <dbReference type="ARBA" id="ARBA00023006"/>
    </source>
</evidence>
<dbReference type="RefSeq" id="XP_067510911.1">
    <property type="nucleotide sequence ID" value="XM_067654810.1"/>
</dbReference>
<protein>
    <recommendedName>
        <fullName evidence="4">Epg5-like TPR domain-containing protein</fullName>
    </recommendedName>
</protein>
<dbReference type="PANTHER" id="PTHR31139">
    <property type="entry name" value="ECTOPIC P GRANULES PROTEIN 5 HOMOLOG"/>
    <property type="match status" value="1"/>
</dbReference>
<dbReference type="GeneID" id="93607191"/>
<keyword evidence="2" id="KW-0072">Autophagy</keyword>
<dbReference type="EMBL" id="CH476732">
    <property type="protein sequence ID" value="EIE75515.1"/>
    <property type="molecule type" value="Genomic_DNA"/>
</dbReference>
<evidence type="ECO:0000313" key="6">
    <source>
        <dbReference type="Proteomes" id="UP000009138"/>
    </source>
</evidence>
<evidence type="ECO:0000313" key="5">
    <source>
        <dbReference type="EMBL" id="EIE75515.1"/>
    </source>
</evidence>
<evidence type="ECO:0000256" key="3">
    <source>
        <dbReference type="SAM" id="MobiDB-lite"/>
    </source>
</evidence>
<dbReference type="Pfam" id="PF26573">
    <property type="entry name" value="TPR_Epg5_2"/>
    <property type="match status" value="1"/>
</dbReference>
<keyword evidence="6" id="KW-1185">Reference proteome</keyword>
<dbReference type="OMA" id="GWMKLLV"/>
<dbReference type="STRING" id="246409.I1BH35"/>
<dbReference type="Proteomes" id="UP000009138">
    <property type="component" value="Unassembled WGS sequence"/>
</dbReference>
<dbReference type="InterPro" id="IPR051436">
    <property type="entry name" value="Autophagy-related_EPG5"/>
</dbReference>
<sequence length="953" mass="112005">MDKELASLLVNYKACLEQIFEINNKVDQLNTSEQLAANNEKTPEKVTELISKVKLDVDTALKRRCTEANTAKSDVQYYIDDALWNCACRTTLKPTKESDKYRLEQLMCTLFDIEKQSHDTIDDENSVNQFHEDLHQWLLQVATIYITVYTEMEDQKRVFLFLLDTPHVIWAVPLIQLPPIYDTIQMDSYIEIMSQLLEKATWTEEDNYLAILDQLTVDYHYGRFLESYRSKDNEKEADLLNITNKLTNILFNEGTNYDQDRIDTFLTDLIDLFHNTENYTTWIFLPQFPFKALSIQALWQLTLQLLHLDDFSEPVTLEKILESPLDMDPFKSLLEDNQTHDKELRNIQLAKYIIENLNYGYTYVMDTEISKSQPWHSRRRPFLGYDIHEDLAFLILDACQRFQPLSDTNKGTIDLVTSAVVSNYIATNSGNDFIHWSWTIVQRLKLYDCPLSTRAADIELSLTPTFLRTVLNSYSDMSASHSALVIYVSLMLSATSRHFLRFESGDGWLKLLTILKRGKPEAVIQIMSEMIPSFVYMHGDDLFNDASLSDFLKHLFLTKVQMESIIGANVWQAQLIDDSVMDQGFGFSYVDLMIHCWLKTVFRKNDWINQRAMVAIMDSLCRLAFILKRRKLIHPMLIEEYRRLERQGNQQLQQQQQQQQQQHFGENNGSPNLARFIRSMVYEGNVVPTLLANNDEWFGLRGINISKAPGINNHHIWFVFEALLAETAVERPYREEILKENFKHPKRPLDFFSIYRWLQHILIVPVDHPLLPLFLQMFFCLHYQKLDDTTTLGSILFNKKPELLSKLRDYIANVQTYFGQKMIMAPDLAERFQQLYYAMWLWLGHNELLKHDYDLQQLPTHYNVDRLKLCYLRTEDEQPWYDESLYWVDLVDRNRLLQEFMQYPWESSERFRTKGKSEDCSTSSLKSRRSKMTSESTAAPLPPVYFREPNKVT</sequence>
<gene>
    <name evidence="5" type="ORF">RO3G_00219</name>
</gene>
<dbReference type="PANTHER" id="PTHR31139:SF4">
    <property type="entry name" value="ECTOPIC P GRANULES PROTEIN 5 HOMOLOG"/>
    <property type="match status" value="1"/>
</dbReference>
<name>I1BH35_RHIO9</name>
<evidence type="ECO:0000259" key="4">
    <source>
        <dbReference type="Pfam" id="PF26573"/>
    </source>
</evidence>
<dbReference type="eggNOG" id="KOG3622">
    <property type="taxonomic scope" value="Eukaryota"/>
</dbReference>
<reference evidence="5 6" key="1">
    <citation type="journal article" date="2009" name="PLoS Genet.">
        <title>Genomic analysis of the basal lineage fungus Rhizopus oryzae reveals a whole-genome duplication.</title>
        <authorList>
            <person name="Ma L.-J."/>
            <person name="Ibrahim A.S."/>
            <person name="Skory C."/>
            <person name="Grabherr M.G."/>
            <person name="Burger G."/>
            <person name="Butler M."/>
            <person name="Elias M."/>
            <person name="Idnurm A."/>
            <person name="Lang B.F."/>
            <person name="Sone T."/>
            <person name="Abe A."/>
            <person name="Calvo S.E."/>
            <person name="Corrochano L.M."/>
            <person name="Engels R."/>
            <person name="Fu J."/>
            <person name="Hansberg W."/>
            <person name="Kim J.-M."/>
            <person name="Kodira C.D."/>
            <person name="Koehrsen M.J."/>
            <person name="Liu B."/>
            <person name="Miranda-Saavedra D."/>
            <person name="O'Leary S."/>
            <person name="Ortiz-Castellanos L."/>
            <person name="Poulter R."/>
            <person name="Rodriguez-Romero J."/>
            <person name="Ruiz-Herrera J."/>
            <person name="Shen Y.-Q."/>
            <person name="Zeng Q."/>
            <person name="Galagan J."/>
            <person name="Birren B.W."/>
            <person name="Cuomo C.A."/>
            <person name="Wickes B.L."/>
        </authorList>
    </citation>
    <scope>NUCLEOTIDE SEQUENCE [LARGE SCALE GENOMIC DNA]</scope>
    <source>
        <strain evidence="6">RA 99-880 / ATCC MYA-4621 / FGSC 9543 / NRRL 43880</strain>
    </source>
</reference>
<proteinExistence type="inferred from homology"/>
<dbReference type="AlphaFoldDB" id="I1BH35"/>
<dbReference type="InParanoid" id="I1BH35"/>
<feature type="domain" description="Epg5-like TPR" evidence="4">
    <location>
        <begin position="747"/>
        <end position="882"/>
    </location>
</feature>
<dbReference type="OrthoDB" id="75419at2759"/>
<evidence type="ECO:0000256" key="1">
    <source>
        <dbReference type="ARBA" id="ARBA00010948"/>
    </source>
</evidence>